<gene>
    <name evidence="2" type="ORF">AKJ58_00925</name>
</gene>
<organism evidence="2 3">
    <name type="scientific">candidate division MSBL1 archaeon SCGC-AAA385D11</name>
    <dbReference type="NCBI Taxonomy" id="1698286"/>
    <lineage>
        <taxon>Archaea</taxon>
        <taxon>Methanobacteriati</taxon>
        <taxon>Methanobacteriota</taxon>
        <taxon>candidate division MSBL1</taxon>
    </lineage>
</organism>
<dbReference type="InterPro" id="IPR035917">
    <property type="entry name" value="YjbQ-like_sf"/>
</dbReference>
<dbReference type="PANTHER" id="PTHR30615:SF8">
    <property type="entry name" value="UPF0047 PROTEIN C4A8.02C"/>
    <property type="match status" value="1"/>
</dbReference>
<dbReference type="SUPFAM" id="SSF111038">
    <property type="entry name" value="YjbQ-like"/>
    <property type="match status" value="1"/>
</dbReference>
<evidence type="ECO:0000256" key="1">
    <source>
        <dbReference type="ARBA" id="ARBA00005534"/>
    </source>
</evidence>
<keyword evidence="3" id="KW-1185">Reference proteome</keyword>
<comment type="caution">
    <text evidence="2">The sequence shown here is derived from an EMBL/GenBank/DDBJ whole genome shotgun (WGS) entry which is preliminary data.</text>
</comment>
<dbReference type="PATRIC" id="fig|1698286.3.peg.46"/>
<dbReference type="Proteomes" id="UP000070256">
    <property type="component" value="Unassembled WGS sequence"/>
</dbReference>
<protein>
    <recommendedName>
        <fullName evidence="4">Secondary thiamine-phosphate synthase enzyme</fullName>
    </recommendedName>
</protein>
<dbReference type="PANTHER" id="PTHR30615">
    <property type="entry name" value="UNCHARACTERIZED PROTEIN YJBQ-RELATED"/>
    <property type="match status" value="1"/>
</dbReference>
<accession>A0A133VNT8</accession>
<evidence type="ECO:0000313" key="3">
    <source>
        <dbReference type="Proteomes" id="UP000070256"/>
    </source>
</evidence>
<reference evidence="2 3" key="1">
    <citation type="journal article" date="2016" name="Sci. Rep.">
        <title>Metabolic traits of an uncultured archaeal lineage -MSBL1- from brine pools of the Red Sea.</title>
        <authorList>
            <person name="Mwirichia R."/>
            <person name="Alam I."/>
            <person name="Rashid M."/>
            <person name="Vinu M."/>
            <person name="Ba-Alawi W."/>
            <person name="Anthony Kamau A."/>
            <person name="Kamanda Ngugi D."/>
            <person name="Goker M."/>
            <person name="Klenk H.P."/>
            <person name="Bajic V."/>
            <person name="Stingl U."/>
        </authorList>
    </citation>
    <scope>NUCLEOTIDE SEQUENCE [LARGE SCALE GENOMIC DNA]</scope>
    <source>
        <strain evidence="2">SCGC-AAA385D11</strain>
    </source>
</reference>
<proteinExistence type="inferred from homology"/>
<dbReference type="Pfam" id="PF01894">
    <property type="entry name" value="YjbQ"/>
    <property type="match status" value="1"/>
</dbReference>
<dbReference type="PIRSF" id="PIRSF004681">
    <property type="entry name" value="UCP004681"/>
    <property type="match status" value="1"/>
</dbReference>
<dbReference type="InterPro" id="IPR001602">
    <property type="entry name" value="UPF0047_YjbQ-like"/>
</dbReference>
<evidence type="ECO:0008006" key="4">
    <source>
        <dbReference type="Google" id="ProtNLM"/>
    </source>
</evidence>
<dbReference type="EMBL" id="LHYK01000012">
    <property type="protein sequence ID" value="KXB08098.1"/>
    <property type="molecule type" value="Genomic_DNA"/>
</dbReference>
<dbReference type="AlphaFoldDB" id="A0A133VNT8"/>
<name>A0A133VNT8_9EURY</name>
<dbReference type="Gene3D" id="2.60.120.460">
    <property type="entry name" value="YjbQ-like"/>
    <property type="match status" value="1"/>
</dbReference>
<dbReference type="NCBIfam" id="TIGR00149">
    <property type="entry name" value="TIGR00149_YjbQ"/>
    <property type="match status" value="1"/>
</dbReference>
<evidence type="ECO:0000313" key="2">
    <source>
        <dbReference type="EMBL" id="KXB08098.1"/>
    </source>
</evidence>
<comment type="similarity">
    <text evidence="1">Belongs to the UPF0047 family.</text>
</comment>
<sequence length="129" mass="14532">MEEIRISSDSRNQMIDLTSRVQQVVHESGVEEGTCLIYCPHTTAAITINEGADPAVREDILNALDEIVPDIDFKHTESNSDAHIKSSIVGPGERVLVRGRKLKLGRWQKIFFCDFDGPRSRRVWVKVEG</sequence>